<comment type="caution">
    <text evidence="1">The sequence shown here is derived from an EMBL/GenBank/DDBJ whole genome shotgun (WGS) entry which is preliminary data.</text>
</comment>
<organism evidence="1 2">
    <name type="scientific">Saccharophagus degradans</name>
    <dbReference type="NCBI Taxonomy" id="86304"/>
    <lineage>
        <taxon>Bacteria</taxon>
        <taxon>Pseudomonadati</taxon>
        <taxon>Pseudomonadota</taxon>
        <taxon>Gammaproteobacteria</taxon>
        <taxon>Cellvibrionales</taxon>
        <taxon>Cellvibrionaceae</taxon>
        <taxon>Saccharophagus</taxon>
    </lineage>
</organism>
<proteinExistence type="predicted"/>
<dbReference type="AlphaFoldDB" id="A0AAW7XCH6"/>
<feature type="non-terminal residue" evidence="1">
    <location>
        <position position="62"/>
    </location>
</feature>
<evidence type="ECO:0008006" key="3">
    <source>
        <dbReference type="Google" id="ProtNLM"/>
    </source>
</evidence>
<reference evidence="1" key="1">
    <citation type="submission" date="2023-07" db="EMBL/GenBank/DDBJ databases">
        <title>Genome content predicts the carbon catabolic preferences of heterotrophic bacteria.</title>
        <authorList>
            <person name="Gralka M."/>
        </authorList>
    </citation>
    <scope>NUCLEOTIDE SEQUENCE</scope>
    <source>
        <strain evidence="1">I3M17_2</strain>
    </source>
</reference>
<protein>
    <recommendedName>
        <fullName evidence="3">YD repeat-containing protein</fullName>
    </recommendedName>
</protein>
<dbReference type="RefSeq" id="WP_303494765.1">
    <property type="nucleotide sequence ID" value="NZ_JAUOPB010000544.1"/>
</dbReference>
<accession>A0AAW7XCH6</accession>
<evidence type="ECO:0000313" key="2">
    <source>
        <dbReference type="Proteomes" id="UP001169760"/>
    </source>
</evidence>
<sequence>MTNAKGRVKEYPYDAHRRLVGVYKDASIACPGAAKGVVYDGGEDPGSWGWVNEAGDGARSAG</sequence>
<dbReference type="EMBL" id="JAUOPB010000544">
    <property type="protein sequence ID" value="MDO6425279.1"/>
    <property type="molecule type" value="Genomic_DNA"/>
</dbReference>
<evidence type="ECO:0000313" key="1">
    <source>
        <dbReference type="EMBL" id="MDO6425279.1"/>
    </source>
</evidence>
<gene>
    <name evidence="1" type="ORF">Q4521_22585</name>
</gene>
<dbReference type="Proteomes" id="UP001169760">
    <property type="component" value="Unassembled WGS sequence"/>
</dbReference>
<name>A0AAW7XCH6_9GAMM</name>